<evidence type="ECO:0000259" key="13">
    <source>
        <dbReference type="PROSITE" id="PS50885"/>
    </source>
</evidence>
<keyword evidence="6 11" id="KW-0812">Transmembrane</keyword>
<keyword evidence="15" id="KW-1185">Reference proteome</keyword>
<evidence type="ECO:0000313" key="15">
    <source>
        <dbReference type="Proteomes" id="UP001365846"/>
    </source>
</evidence>
<dbReference type="PRINTS" id="PR00344">
    <property type="entry name" value="BCTRLSENSOR"/>
</dbReference>
<dbReference type="SUPFAM" id="SSF47384">
    <property type="entry name" value="Homodimeric domain of signal transducing histidine kinase"/>
    <property type="match status" value="1"/>
</dbReference>
<keyword evidence="5" id="KW-0808">Transferase</keyword>
<dbReference type="Proteomes" id="UP001365846">
    <property type="component" value="Unassembled WGS sequence"/>
</dbReference>
<evidence type="ECO:0000259" key="12">
    <source>
        <dbReference type="PROSITE" id="PS50109"/>
    </source>
</evidence>
<dbReference type="InterPro" id="IPR036890">
    <property type="entry name" value="HATPase_C_sf"/>
</dbReference>
<dbReference type="Pfam" id="PF00512">
    <property type="entry name" value="HisKA"/>
    <property type="match status" value="1"/>
</dbReference>
<gene>
    <name evidence="14" type="ORF">WKW77_11225</name>
</gene>
<keyword evidence="8 11" id="KW-1133">Transmembrane helix</keyword>
<dbReference type="PROSITE" id="PS50109">
    <property type="entry name" value="HIS_KIN"/>
    <property type="match status" value="1"/>
</dbReference>
<organism evidence="14 15">
    <name type="scientific">Variovorax ureilyticus</name>
    <dbReference type="NCBI Taxonomy" id="1836198"/>
    <lineage>
        <taxon>Bacteria</taxon>
        <taxon>Pseudomonadati</taxon>
        <taxon>Pseudomonadota</taxon>
        <taxon>Betaproteobacteria</taxon>
        <taxon>Burkholderiales</taxon>
        <taxon>Comamonadaceae</taxon>
        <taxon>Variovorax</taxon>
    </lineage>
</organism>
<dbReference type="EC" id="2.7.13.3" evidence="3"/>
<dbReference type="InterPro" id="IPR005467">
    <property type="entry name" value="His_kinase_dom"/>
</dbReference>
<name>A0ABU8VFC4_9BURK</name>
<dbReference type="RefSeq" id="WP_340356913.1">
    <property type="nucleotide sequence ID" value="NZ_JBBKZU010000004.1"/>
</dbReference>
<evidence type="ECO:0000256" key="4">
    <source>
        <dbReference type="ARBA" id="ARBA00022553"/>
    </source>
</evidence>
<feature type="transmembrane region" description="Helical" evidence="11">
    <location>
        <begin position="14"/>
        <end position="34"/>
    </location>
</feature>
<evidence type="ECO:0000256" key="3">
    <source>
        <dbReference type="ARBA" id="ARBA00012438"/>
    </source>
</evidence>
<evidence type="ECO:0000256" key="9">
    <source>
        <dbReference type="ARBA" id="ARBA00023012"/>
    </source>
</evidence>
<keyword evidence="7" id="KW-0418">Kinase</keyword>
<evidence type="ECO:0000256" key="5">
    <source>
        <dbReference type="ARBA" id="ARBA00022679"/>
    </source>
</evidence>
<dbReference type="PANTHER" id="PTHR45436">
    <property type="entry name" value="SENSOR HISTIDINE KINASE YKOH"/>
    <property type="match status" value="1"/>
</dbReference>
<dbReference type="InterPro" id="IPR050428">
    <property type="entry name" value="TCS_sensor_his_kinase"/>
</dbReference>
<comment type="caution">
    <text evidence="14">The sequence shown here is derived from an EMBL/GenBank/DDBJ whole genome shotgun (WGS) entry which is preliminary data.</text>
</comment>
<sequence>MLPSFRLRSLRSRLLLWLVALYVVAIAATVWFSYGAYGRLVNSFMDDQMRLVAESRATHHRAPPLQPVTSDDVLRRGTFVVQVWSGDGRTLLGTSWPDLAIPLQSDAGFSDLRTGPRNEDAWRVFTAEPGALADMPRVQVVQNDGFRRNRIVRRALLESLPIFLMLPVTLLLLLFIVAAASRSLRVVARDVAAQQVGDTAEVATARVPEEIAPLVGAFNSVLGRLRSALSTQRRFMQDAAHELRTPMAAIRLQIENLRGHVPAGDAAERFAQLEGGVERAQHLIEQLLRLSRQEGPPPVARGPVDVAALLRDSVGQLMVLADQRNIDVGFEGRVAPLVSAPPSELRSVFDNLIDNAVRYAPEGGVVDVRLHMIDGHPVVDVLDDGPGIPPEQLDRVFDRFFRITGAPAGGSGLGLAIARTAALRNGLRIVLANRADGPGLLARVYLPASS</sequence>
<evidence type="ECO:0000256" key="10">
    <source>
        <dbReference type="ARBA" id="ARBA00023136"/>
    </source>
</evidence>
<dbReference type="Pfam" id="PF02518">
    <property type="entry name" value="HATPase_c"/>
    <property type="match status" value="1"/>
</dbReference>
<feature type="domain" description="Histidine kinase" evidence="12">
    <location>
        <begin position="238"/>
        <end position="450"/>
    </location>
</feature>
<dbReference type="CDD" id="cd00075">
    <property type="entry name" value="HATPase"/>
    <property type="match status" value="1"/>
</dbReference>
<evidence type="ECO:0000256" key="7">
    <source>
        <dbReference type="ARBA" id="ARBA00022777"/>
    </source>
</evidence>
<dbReference type="SUPFAM" id="SSF55874">
    <property type="entry name" value="ATPase domain of HSP90 chaperone/DNA topoisomerase II/histidine kinase"/>
    <property type="match status" value="1"/>
</dbReference>
<keyword evidence="14" id="KW-0067">ATP-binding</keyword>
<keyword evidence="9" id="KW-0902">Two-component regulatory system</keyword>
<accession>A0ABU8VFC4</accession>
<dbReference type="Gene3D" id="3.30.565.10">
    <property type="entry name" value="Histidine kinase-like ATPase, C-terminal domain"/>
    <property type="match status" value="1"/>
</dbReference>
<comment type="catalytic activity">
    <reaction evidence="1">
        <text>ATP + protein L-histidine = ADP + protein N-phospho-L-histidine.</text>
        <dbReference type="EC" id="2.7.13.3"/>
    </reaction>
</comment>
<feature type="domain" description="HAMP" evidence="13">
    <location>
        <begin position="182"/>
        <end position="230"/>
    </location>
</feature>
<dbReference type="SMART" id="SM00388">
    <property type="entry name" value="HisKA"/>
    <property type="match status" value="1"/>
</dbReference>
<dbReference type="InterPro" id="IPR003661">
    <property type="entry name" value="HisK_dim/P_dom"/>
</dbReference>
<evidence type="ECO:0000256" key="6">
    <source>
        <dbReference type="ARBA" id="ARBA00022692"/>
    </source>
</evidence>
<dbReference type="SMART" id="SM00387">
    <property type="entry name" value="HATPase_c"/>
    <property type="match status" value="1"/>
</dbReference>
<feature type="transmembrane region" description="Helical" evidence="11">
    <location>
        <begin position="160"/>
        <end position="180"/>
    </location>
</feature>
<evidence type="ECO:0000313" key="14">
    <source>
        <dbReference type="EMBL" id="MEJ8811639.1"/>
    </source>
</evidence>
<protein>
    <recommendedName>
        <fullName evidence="3">histidine kinase</fullName>
        <ecNumber evidence="3">2.7.13.3</ecNumber>
    </recommendedName>
</protein>
<reference evidence="14 15" key="1">
    <citation type="submission" date="2024-03" db="EMBL/GenBank/DDBJ databases">
        <title>Novel species of the genus Variovorax.</title>
        <authorList>
            <person name="Liu Q."/>
            <person name="Xin Y.-H."/>
        </authorList>
    </citation>
    <scope>NUCLEOTIDE SEQUENCE [LARGE SCALE GENOMIC DNA]</scope>
    <source>
        <strain evidence="14 15">KACC 18899</strain>
    </source>
</reference>
<dbReference type="CDD" id="cd00082">
    <property type="entry name" value="HisKA"/>
    <property type="match status" value="1"/>
</dbReference>
<proteinExistence type="predicted"/>
<dbReference type="Gene3D" id="1.10.287.130">
    <property type="match status" value="1"/>
</dbReference>
<evidence type="ECO:0000256" key="8">
    <source>
        <dbReference type="ARBA" id="ARBA00022989"/>
    </source>
</evidence>
<dbReference type="GO" id="GO:0005524">
    <property type="term" value="F:ATP binding"/>
    <property type="evidence" value="ECO:0007669"/>
    <property type="project" value="UniProtKB-KW"/>
</dbReference>
<dbReference type="InterPro" id="IPR003594">
    <property type="entry name" value="HATPase_dom"/>
</dbReference>
<dbReference type="PROSITE" id="PS50885">
    <property type="entry name" value="HAMP"/>
    <property type="match status" value="1"/>
</dbReference>
<evidence type="ECO:0000256" key="1">
    <source>
        <dbReference type="ARBA" id="ARBA00000085"/>
    </source>
</evidence>
<comment type="subcellular location">
    <subcellularLocation>
        <location evidence="2">Membrane</location>
        <topology evidence="2">Multi-pass membrane protein</topology>
    </subcellularLocation>
</comment>
<dbReference type="InterPro" id="IPR003660">
    <property type="entry name" value="HAMP_dom"/>
</dbReference>
<dbReference type="InterPro" id="IPR036097">
    <property type="entry name" value="HisK_dim/P_sf"/>
</dbReference>
<dbReference type="EMBL" id="JBBKZU010000004">
    <property type="protein sequence ID" value="MEJ8811639.1"/>
    <property type="molecule type" value="Genomic_DNA"/>
</dbReference>
<keyword evidence="14" id="KW-0547">Nucleotide-binding</keyword>
<keyword evidence="10 11" id="KW-0472">Membrane</keyword>
<dbReference type="InterPro" id="IPR004358">
    <property type="entry name" value="Sig_transdc_His_kin-like_C"/>
</dbReference>
<evidence type="ECO:0000256" key="11">
    <source>
        <dbReference type="SAM" id="Phobius"/>
    </source>
</evidence>
<evidence type="ECO:0000256" key="2">
    <source>
        <dbReference type="ARBA" id="ARBA00004141"/>
    </source>
</evidence>
<dbReference type="PANTHER" id="PTHR45436:SF15">
    <property type="entry name" value="SENSOR HISTIDINE KINASE CUSS"/>
    <property type="match status" value="1"/>
</dbReference>
<keyword evidence="4" id="KW-0597">Phosphoprotein</keyword>